<evidence type="ECO:0000313" key="2">
    <source>
        <dbReference type="Proteomes" id="UP000615446"/>
    </source>
</evidence>
<proteinExistence type="predicted"/>
<dbReference type="EMBL" id="BLAL01000242">
    <property type="protein sequence ID" value="GES95583.1"/>
    <property type="molecule type" value="Genomic_DNA"/>
</dbReference>
<evidence type="ECO:0008006" key="3">
    <source>
        <dbReference type="Google" id="ProtNLM"/>
    </source>
</evidence>
<dbReference type="Proteomes" id="UP000615446">
    <property type="component" value="Unassembled WGS sequence"/>
</dbReference>
<dbReference type="OrthoDB" id="10493810at2759"/>
<gene>
    <name evidence="1" type="ORF">RCL2_002224400</name>
</gene>
<name>A0A8H3QXA5_9GLOM</name>
<comment type="caution">
    <text evidence="1">The sequence shown here is derived from an EMBL/GenBank/DDBJ whole genome shotgun (WGS) entry which is preliminary data.</text>
</comment>
<accession>A0A8H3QXA5</accession>
<reference evidence="1" key="1">
    <citation type="submission" date="2019-10" db="EMBL/GenBank/DDBJ databases">
        <title>Conservation and host-specific expression of non-tandemly repeated heterogenous ribosome RNA gene in arbuscular mycorrhizal fungi.</title>
        <authorList>
            <person name="Maeda T."/>
            <person name="Kobayashi Y."/>
            <person name="Nakagawa T."/>
            <person name="Ezawa T."/>
            <person name="Yamaguchi K."/>
            <person name="Bino T."/>
            <person name="Nishimoto Y."/>
            <person name="Shigenobu S."/>
            <person name="Kawaguchi M."/>
        </authorList>
    </citation>
    <scope>NUCLEOTIDE SEQUENCE</scope>
    <source>
        <strain evidence="1">HR1</strain>
    </source>
</reference>
<sequence length="115" mass="13395">MQKAILKSIHSQKLGTKKNGIRVPKFRMSFYIINFFYWFQVKEGHCDTIVEHTCIRCGKSFPKLWKFRRHNERQYKCRSMQAPIIENQEGSQIIAPTLQIKDQGSSSAPAPIDHA</sequence>
<dbReference type="AlphaFoldDB" id="A0A8H3QXA5"/>
<evidence type="ECO:0000313" key="1">
    <source>
        <dbReference type="EMBL" id="GES95583.1"/>
    </source>
</evidence>
<protein>
    <recommendedName>
        <fullName evidence="3">C2H2-type domain-containing protein</fullName>
    </recommendedName>
</protein>
<organism evidence="1 2">
    <name type="scientific">Rhizophagus clarus</name>
    <dbReference type="NCBI Taxonomy" id="94130"/>
    <lineage>
        <taxon>Eukaryota</taxon>
        <taxon>Fungi</taxon>
        <taxon>Fungi incertae sedis</taxon>
        <taxon>Mucoromycota</taxon>
        <taxon>Glomeromycotina</taxon>
        <taxon>Glomeromycetes</taxon>
        <taxon>Glomerales</taxon>
        <taxon>Glomeraceae</taxon>
        <taxon>Rhizophagus</taxon>
    </lineage>
</organism>